<protein>
    <submittedName>
        <fullName evidence="3">Uncharacterized protein</fullName>
    </submittedName>
</protein>
<dbReference type="EMBL" id="BX284606">
    <property type="protein sequence ID" value="CAA21559.1"/>
    <property type="molecule type" value="Genomic_DNA"/>
</dbReference>
<dbReference type="HOGENOM" id="CLU_1273288_0_0_1"/>
<organism evidence="3 4">
    <name type="scientific">Caenorhabditis elegans</name>
    <dbReference type="NCBI Taxonomy" id="6239"/>
    <lineage>
        <taxon>Eukaryota</taxon>
        <taxon>Metazoa</taxon>
        <taxon>Ecdysozoa</taxon>
        <taxon>Nematoda</taxon>
        <taxon>Chromadorea</taxon>
        <taxon>Rhabditida</taxon>
        <taxon>Rhabditina</taxon>
        <taxon>Rhabditomorpha</taxon>
        <taxon>Rhabditoidea</taxon>
        <taxon>Rhabditidae</taxon>
        <taxon>Peloderinae</taxon>
        <taxon>Caenorhabditis</taxon>
    </lineage>
</organism>
<evidence type="ECO:0000313" key="4">
    <source>
        <dbReference type="Proteomes" id="UP000001940"/>
    </source>
</evidence>
<name>Q9XWT6_CAEEL</name>
<gene>
    <name evidence="3" type="ORF">CELE_Y62H9A.2</name>
    <name evidence="3 5" type="ORF">Y62H9A.2</name>
</gene>
<dbReference type="InParanoid" id="Q9XWT6"/>
<proteinExistence type="predicted"/>
<dbReference type="KEGG" id="cel:CELE_Y62H9A.2"/>
<keyword evidence="1" id="KW-0175">Coiled coil</keyword>
<keyword evidence="4" id="KW-1185">Reference proteome</keyword>
<evidence type="ECO:0000313" key="3">
    <source>
        <dbReference type="EMBL" id="CAA21559.1"/>
    </source>
</evidence>
<evidence type="ECO:0000256" key="2">
    <source>
        <dbReference type="SAM" id="MobiDB-lite"/>
    </source>
</evidence>
<reference evidence="3 4" key="1">
    <citation type="journal article" date="1998" name="Science">
        <title>Genome sequence of the nematode C. elegans: a platform for investigating biology.</title>
        <authorList>
            <consortium name="The C. elegans sequencing consortium"/>
            <person name="Sulson J.E."/>
            <person name="Waterston R."/>
        </authorList>
    </citation>
    <scope>NUCLEOTIDE SEQUENCE [LARGE SCALE GENOMIC DNA]</scope>
    <source>
        <strain evidence="3 4">Bristol N2</strain>
    </source>
</reference>
<dbReference type="PaxDb" id="6239-Y62H9A.2"/>
<feature type="compositionally biased region" description="Polar residues" evidence="2">
    <location>
        <begin position="1"/>
        <end position="22"/>
    </location>
</feature>
<dbReference type="RefSeq" id="NP_509983.1">
    <property type="nucleotide sequence ID" value="NM_077582.1"/>
</dbReference>
<accession>Q9XWT6</accession>
<dbReference type="AlphaFoldDB" id="Q9XWT6"/>
<dbReference type="FunCoup" id="Q9XWT6">
    <property type="interactions" value="173"/>
</dbReference>
<feature type="coiled-coil region" evidence="1">
    <location>
        <begin position="157"/>
        <end position="184"/>
    </location>
</feature>
<dbReference type="SMR" id="Q9XWT6"/>
<dbReference type="Bgee" id="WBGene00013390">
    <property type="expression patterns" value="Expressed in multicellular organism and 1 other cell type or tissue"/>
</dbReference>
<dbReference type="CTD" id="190460"/>
<dbReference type="PIR" id="T27258">
    <property type="entry name" value="T27258"/>
</dbReference>
<evidence type="ECO:0000313" key="5">
    <source>
        <dbReference type="WormBase" id="Y62H9A.2"/>
    </source>
</evidence>
<dbReference type="UCSC" id="Y62H9A.2">
    <property type="organism name" value="c. elegans"/>
</dbReference>
<dbReference type="GeneID" id="190460"/>
<dbReference type="eggNOG" id="ENOG502TIYA">
    <property type="taxonomic scope" value="Eukaryota"/>
</dbReference>
<evidence type="ECO:0000256" key="1">
    <source>
        <dbReference type="SAM" id="Coils"/>
    </source>
</evidence>
<dbReference type="Proteomes" id="UP000001940">
    <property type="component" value="Chromosome X"/>
</dbReference>
<dbReference type="WormBase" id="Y62H9A.2">
    <property type="protein sequence ID" value="CE19238"/>
    <property type="gene ID" value="WBGene00013390"/>
</dbReference>
<sequence>MNNLPALLENSSVPRLTQGQQKSDNKPSLMEDTRMSVSKIVNKNSDFKNNFSYDKREAKKWTALRAECELTIERVKSLDHILCRGSSKTDLVYALKQSAQIYTRREEMFEIVDSSPPSIDKRRTLALLCEIRNLDEDSIIGKTMSALDMANGGYHKTKILENMLEEKEKELKTRETDAHDLQKSFQFSFTEMAETSANSECGTKVTKCAVANSYTKH</sequence>
<dbReference type="AGR" id="WB:WBGene00013390"/>
<feature type="region of interest" description="Disordered" evidence="2">
    <location>
        <begin position="1"/>
        <end position="31"/>
    </location>
</feature>